<evidence type="ECO:0000313" key="1">
    <source>
        <dbReference type="EMBL" id="EGL41854.1"/>
    </source>
</evidence>
<proteinExistence type="predicted"/>
<gene>
    <name evidence="1" type="ORF">HMPREF1039_0130</name>
</gene>
<comment type="caution">
    <text evidence="1">The sequence shown here is derived from an EMBL/GenBank/DDBJ whole genome shotgun (WGS) entry which is preliminary data.</text>
</comment>
<name>A0ABP2L589_9FIRM</name>
<keyword evidence="2" id="KW-1185">Reference proteome</keyword>
<dbReference type="EMBL" id="AFIJ01000008">
    <property type="protein sequence ID" value="EGL41854.1"/>
    <property type="molecule type" value="Genomic_DNA"/>
</dbReference>
<protein>
    <submittedName>
        <fullName evidence="1">Uncharacterized protein</fullName>
    </submittedName>
</protein>
<sequence>MYGRYFLGARLQAVRRFFYSFTKYSVQVIFFICPGIPRCAVRIYRSR</sequence>
<dbReference type="Proteomes" id="UP000004018">
    <property type="component" value="Unassembled WGS sequence"/>
</dbReference>
<accession>A0ABP2L589</accession>
<organism evidence="1 2">
    <name type="scientific">Megasphaera lornae</name>
    <dbReference type="NCBI Taxonomy" id="1000568"/>
    <lineage>
        <taxon>Bacteria</taxon>
        <taxon>Bacillati</taxon>
        <taxon>Bacillota</taxon>
        <taxon>Negativicutes</taxon>
        <taxon>Veillonellales</taxon>
        <taxon>Veillonellaceae</taxon>
        <taxon>Megasphaera</taxon>
    </lineage>
</organism>
<evidence type="ECO:0000313" key="2">
    <source>
        <dbReference type="Proteomes" id="UP000004018"/>
    </source>
</evidence>
<reference evidence="1 2" key="1">
    <citation type="submission" date="2011-04" db="EMBL/GenBank/DDBJ databases">
        <authorList>
            <person name="Harkins D.M."/>
            <person name="Madupu R."/>
            <person name="Durkin A.S."/>
            <person name="Torralba M."/>
            <person name="Methe B."/>
            <person name="Sutton G.G."/>
            <person name="Nelson K.E."/>
        </authorList>
    </citation>
    <scope>NUCLEOTIDE SEQUENCE [LARGE SCALE GENOMIC DNA]</scope>
    <source>
        <strain evidence="1 2">UPII 199-6</strain>
    </source>
</reference>